<dbReference type="PANTHER" id="PTHR13847">
    <property type="entry name" value="SARCOSINE DEHYDROGENASE-RELATED"/>
    <property type="match status" value="1"/>
</dbReference>
<keyword evidence="1" id="KW-0001">2Fe-2S</keyword>
<sequence>MFHQHQNHESYWQEIDPPLYTPLLGTLHTDVCVVGAGIAGVMTAYILLKNGFKVVLIDKESFGENETARTSAHLSYVLDEGFTKLIQLHGETKANQALSSHSDAIDLIEKIIAEENIACDFKRIPGFLYLSPETERDDFEEEFEASLRLGAPCELLPSPPYFAHFGPAISYPQQARIHPLKFIKGLLASIQKMGGEIYGHTPAVEFEDTDSTYVKTNNGSMIYAKSIVVATNVPVNDRFHMHTKEAAYRTYIIGVEVPSGTFPDVLFWDTTKPYHYVRLIPETTPGKDLVIIGGEDHRVGQDSHTETRFDDLDIWAKERLHLQGEIVHRWSGQIIEPTDGLAFIGKNPGDNNIFISTGDSGHGLTHGAIASMVIRDLLQGTPNEWADLYSPSRINLRATMQFVKENTNILRQYTERIHVPKEWTKDHLQPGDGGLFEIHGQKVAVYRDENNQIKSFSAICPHLGGVVHWNETEKTWDCPCHGSRFAATGEVINGPAISGLKEMPVDQTKIEKTLDKKEPYQSPNDMGI</sequence>
<dbReference type="Gene3D" id="3.30.9.10">
    <property type="entry name" value="D-Amino Acid Oxidase, subunit A, domain 2"/>
    <property type="match status" value="1"/>
</dbReference>
<dbReference type="SUPFAM" id="SSF50022">
    <property type="entry name" value="ISP domain"/>
    <property type="match status" value="1"/>
</dbReference>
<dbReference type="PROSITE" id="PS51296">
    <property type="entry name" value="RIESKE"/>
    <property type="match status" value="1"/>
</dbReference>
<evidence type="ECO:0000256" key="2">
    <source>
        <dbReference type="ARBA" id="ARBA00022723"/>
    </source>
</evidence>
<name>A0ABY4CAA6_9BACT</name>
<proteinExistence type="predicted"/>
<keyword evidence="4" id="KW-0411">Iron-sulfur</keyword>
<dbReference type="Pfam" id="PF00355">
    <property type="entry name" value="Rieske"/>
    <property type="match status" value="1"/>
</dbReference>
<keyword evidence="3" id="KW-0408">Iron</keyword>
<dbReference type="Gene3D" id="3.50.50.60">
    <property type="entry name" value="FAD/NAD(P)-binding domain"/>
    <property type="match status" value="1"/>
</dbReference>
<evidence type="ECO:0000256" key="4">
    <source>
        <dbReference type="ARBA" id="ARBA00023014"/>
    </source>
</evidence>
<reference evidence="7" key="1">
    <citation type="submission" date="2022-03" db="EMBL/GenBank/DDBJ databases">
        <title>Genome Identification and Characterization of new species Bdellovibrio reynosense LBG001 sp. nov. from a Mexico soil sample.</title>
        <authorList>
            <person name="Camilli A."/>
            <person name="Ajao Y."/>
            <person name="Guo X."/>
        </authorList>
    </citation>
    <scope>NUCLEOTIDE SEQUENCE</scope>
    <source>
        <strain evidence="7">LBG001</strain>
    </source>
</reference>
<evidence type="ECO:0000313" key="8">
    <source>
        <dbReference type="Proteomes" id="UP000830116"/>
    </source>
</evidence>
<organism evidence="7 8">
    <name type="scientific">Bdellovibrio reynosensis</name>
    <dbReference type="NCBI Taxonomy" id="2835041"/>
    <lineage>
        <taxon>Bacteria</taxon>
        <taxon>Pseudomonadati</taxon>
        <taxon>Bdellovibrionota</taxon>
        <taxon>Bdellovibrionia</taxon>
        <taxon>Bdellovibrionales</taxon>
        <taxon>Pseudobdellovibrionaceae</taxon>
        <taxon>Bdellovibrio</taxon>
    </lineage>
</organism>
<evidence type="ECO:0000256" key="5">
    <source>
        <dbReference type="ARBA" id="ARBA00023157"/>
    </source>
</evidence>
<keyword evidence="5" id="KW-1015">Disulfide bond</keyword>
<evidence type="ECO:0000256" key="3">
    <source>
        <dbReference type="ARBA" id="ARBA00023004"/>
    </source>
</evidence>
<dbReference type="SUPFAM" id="SSF51905">
    <property type="entry name" value="FAD/NAD(P)-binding domain"/>
    <property type="match status" value="1"/>
</dbReference>
<dbReference type="PANTHER" id="PTHR13847:SF281">
    <property type="entry name" value="FAD DEPENDENT OXIDOREDUCTASE DOMAIN-CONTAINING PROTEIN"/>
    <property type="match status" value="1"/>
</dbReference>
<dbReference type="EMBL" id="CP093442">
    <property type="protein sequence ID" value="UOF01788.1"/>
    <property type="molecule type" value="Genomic_DNA"/>
</dbReference>
<gene>
    <name evidence="7" type="ORF">MNR06_02325</name>
</gene>
<dbReference type="Pfam" id="PF01266">
    <property type="entry name" value="DAO"/>
    <property type="match status" value="1"/>
</dbReference>
<dbReference type="InterPro" id="IPR038010">
    <property type="entry name" value="YhfW_C"/>
</dbReference>
<dbReference type="Gene3D" id="2.102.10.10">
    <property type="entry name" value="Rieske [2Fe-2S] iron-sulphur domain"/>
    <property type="match status" value="1"/>
</dbReference>
<dbReference type="InterPro" id="IPR017941">
    <property type="entry name" value="Rieske_2Fe-2S"/>
</dbReference>
<accession>A0ABY4CAA6</accession>
<keyword evidence="8" id="KW-1185">Reference proteome</keyword>
<dbReference type="PRINTS" id="PR00162">
    <property type="entry name" value="RIESKE"/>
</dbReference>
<dbReference type="Proteomes" id="UP000830116">
    <property type="component" value="Chromosome"/>
</dbReference>
<dbReference type="InterPro" id="IPR036188">
    <property type="entry name" value="FAD/NAD-bd_sf"/>
</dbReference>
<protein>
    <submittedName>
        <fullName evidence="7">FAD-dependent oxidoreductase</fullName>
    </submittedName>
</protein>
<feature type="domain" description="Rieske" evidence="6">
    <location>
        <begin position="420"/>
        <end position="506"/>
    </location>
</feature>
<evidence type="ECO:0000256" key="1">
    <source>
        <dbReference type="ARBA" id="ARBA00022714"/>
    </source>
</evidence>
<dbReference type="InterPro" id="IPR005805">
    <property type="entry name" value="Rieske_Fe-S_prot_C"/>
</dbReference>
<evidence type="ECO:0000259" key="6">
    <source>
        <dbReference type="PROSITE" id="PS51296"/>
    </source>
</evidence>
<dbReference type="InterPro" id="IPR006076">
    <property type="entry name" value="FAD-dep_OxRdtase"/>
</dbReference>
<dbReference type="InterPro" id="IPR036922">
    <property type="entry name" value="Rieske_2Fe-2S_sf"/>
</dbReference>
<dbReference type="CDD" id="cd03477">
    <property type="entry name" value="Rieske_YhfW_C"/>
    <property type="match status" value="1"/>
</dbReference>
<keyword evidence="2" id="KW-0479">Metal-binding</keyword>
<evidence type="ECO:0000313" key="7">
    <source>
        <dbReference type="EMBL" id="UOF01788.1"/>
    </source>
</evidence>
<dbReference type="RefSeq" id="WP_243538392.1">
    <property type="nucleotide sequence ID" value="NZ_CP093442.1"/>
</dbReference>